<comment type="caution">
    <text evidence="1">The sequence shown here is derived from an EMBL/GenBank/DDBJ whole genome shotgun (WGS) entry which is preliminary data.</text>
</comment>
<keyword evidence="2" id="KW-1185">Reference proteome</keyword>
<proteinExistence type="predicted"/>
<protein>
    <submittedName>
        <fullName evidence="1">Uncharacterized protein</fullName>
    </submittedName>
</protein>
<dbReference type="Proteomes" id="UP000297454">
    <property type="component" value="Unassembled WGS sequence"/>
</dbReference>
<dbReference type="RefSeq" id="WP_134768820.1">
    <property type="nucleotide sequence ID" value="NZ_JBFNFK010000026.1"/>
</dbReference>
<sequence>MYKPYITLIKKLLPNVKITFDRFYIKYKKSNETIQYYHVVNDDGKIVERYIPKENINFIRSLAQKSYNKNLKRFINKRIKILNKLKDFKHD</sequence>
<evidence type="ECO:0000313" key="2">
    <source>
        <dbReference type="Proteomes" id="UP000297454"/>
    </source>
</evidence>
<evidence type="ECO:0000313" key="1">
    <source>
        <dbReference type="EMBL" id="TFF67179.1"/>
    </source>
</evidence>
<gene>
    <name evidence="1" type="ORF">EQF91_02145</name>
</gene>
<dbReference type="EMBL" id="SCFR01000004">
    <property type="protein sequence ID" value="TFF67179.1"/>
    <property type="molecule type" value="Genomic_DNA"/>
</dbReference>
<reference evidence="1 2" key="1">
    <citation type="submission" date="2019-01" db="EMBL/GenBank/DDBJ databases">
        <title>Draft Genome Sequences of Helcococcus ovis Strains Isolated from the Uterus and Vagina of Dairy Cows with Metritis.</title>
        <authorList>
            <person name="Cunha F."/>
            <person name="Jeon S.J."/>
            <person name="Kutzer P."/>
            <person name="Galvao K.N."/>
        </authorList>
    </citation>
    <scope>NUCLEOTIDE SEQUENCE [LARGE SCALE GENOMIC DNA]</scope>
    <source>
        <strain evidence="1 2">KG-37</strain>
    </source>
</reference>
<organism evidence="1 2">
    <name type="scientific">Helcococcus ovis</name>
    <dbReference type="NCBI Taxonomy" id="72026"/>
    <lineage>
        <taxon>Bacteria</taxon>
        <taxon>Bacillati</taxon>
        <taxon>Bacillota</taxon>
        <taxon>Tissierellia</taxon>
        <taxon>Tissierellales</taxon>
        <taxon>Peptoniphilaceae</taxon>
        <taxon>Helcococcus</taxon>
    </lineage>
</organism>
<dbReference type="AlphaFoldDB" id="A0A4R9C4W0"/>
<accession>A0A4R9C4W0</accession>
<name>A0A4R9C4W0_9FIRM</name>